<dbReference type="Gene3D" id="3.40.50.720">
    <property type="entry name" value="NAD(P)-binding Rossmann-like Domain"/>
    <property type="match status" value="2"/>
</dbReference>
<evidence type="ECO:0000256" key="1">
    <source>
        <dbReference type="ARBA" id="ARBA00005854"/>
    </source>
</evidence>
<feature type="domain" description="D-isomer specific 2-hydroxyacid dehydrogenase catalytic" evidence="5">
    <location>
        <begin position="16"/>
        <end position="314"/>
    </location>
</feature>
<dbReference type="InterPro" id="IPR006139">
    <property type="entry name" value="D-isomer_2_OHA_DH_cat_dom"/>
</dbReference>
<dbReference type="PROSITE" id="PS00670">
    <property type="entry name" value="D_2_HYDROXYACID_DH_2"/>
    <property type="match status" value="1"/>
</dbReference>
<evidence type="ECO:0000256" key="4">
    <source>
        <dbReference type="RuleBase" id="RU003719"/>
    </source>
</evidence>
<gene>
    <name evidence="7" type="ORF">L1F29_14540</name>
</gene>
<dbReference type="InterPro" id="IPR043322">
    <property type="entry name" value="CtBP"/>
</dbReference>
<name>A0ABY5SG69_9BACL</name>
<dbReference type="SUPFAM" id="SSF52283">
    <property type="entry name" value="Formate/glycerate dehydrogenase catalytic domain-like"/>
    <property type="match status" value="1"/>
</dbReference>
<accession>A0ABY5SG69</accession>
<protein>
    <submittedName>
        <fullName evidence="7">C-terminal binding protein</fullName>
    </submittedName>
</protein>
<dbReference type="CDD" id="cd05299">
    <property type="entry name" value="CtBP_dh"/>
    <property type="match status" value="1"/>
</dbReference>
<dbReference type="EMBL" id="CP091430">
    <property type="protein sequence ID" value="UVI32972.1"/>
    <property type="molecule type" value="Genomic_DNA"/>
</dbReference>
<dbReference type="Pfam" id="PF00389">
    <property type="entry name" value="2-Hacid_dh"/>
    <property type="match status" value="1"/>
</dbReference>
<dbReference type="PANTHER" id="PTHR43761:SF1">
    <property type="entry name" value="D-ISOMER SPECIFIC 2-HYDROXYACID DEHYDROGENASE CATALYTIC DOMAIN-CONTAINING PROTEIN-RELATED"/>
    <property type="match status" value="1"/>
</dbReference>
<dbReference type="InterPro" id="IPR029753">
    <property type="entry name" value="D-isomer_DH_CS"/>
</dbReference>
<dbReference type="InterPro" id="IPR050418">
    <property type="entry name" value="D-iso_2-hydroxyacid_DH_PdxB"/>
</dbReference>
<proteinExistence type="inferred from homology"/>
<keyword evidence="3" id="KW-0520">NAD</keyword>
<evidence type="ECO:0000313" key="7">
    <source>
        <dbReference type="EMBL" id="UVI32972.1"/>
    </source>
</evidence>
<comment type="similarity">
    <text evidence="1 4">Belongs to the D-isomer specific 2-hydroxyacid dehydrogenase family.</text>
</comment>
<dbReference type="Pfam" id="PF02826">
    <property type="entry name" value="2-Hacid_dh_C"/>
    <property type="match status" value="1"/>
</dbReference>
<feature type="domain" description="D-isomer specific 2-hydroxyacid dehydrogenase NAD-binding" evidence="6">
    <location>
        <begin position="107"/>
        <end position="282"/>
    </location>
</feature>
<dbReference type="SUPFAM" id="SSF51735">
    <property type="entry name" value="NAD(P)-binding Rossmann-fold domains"/>
    <property type="match status" value="1"/>
</dbReference>
<evidence type="ECO:0000259" key="6">
    <source>
        <dbReference type="Pfam" id="PF02826"/>
    </source>
</evidence>
<organism evidence="7 8">
    <name type="scientific">Paenibacillus spongiae</name>
    <dbReference type="NCBI Taxonomy" id="2909671"/>
    <lineage>
        <taxon>Bacteria</taxon>
        <taxon>Bacillati</taxon>
        <taxon>Bacillota</taxon>
        <taxon>Bacilli</taxon>
        <taxon>Bacillales</taxon>
        <taxon>Paenibacillaceae</taxon>
        <taxon>Paenibacillus</taxon>
    </lineage>
</organism>
<evidence type="ECO:0000313" key="8">
    <source>
        <dbReference type="Proteomes" id="UP001057877"/>
    </source>
</evidence>
<dbReference type="RefSeq" id="WP_258389024.1">
    <property type="nucleotide sequence ID" value="NZ_CP091430.1"/>
</dbReference>
<reference evidence="7" key="1">
    <citation type="submission" date="2022-01" db="EMBL/GenBank/DDBJ databases">
        <title>Paenibacillus spongiae sp. nov., isolated from marine sponge.</title>
        <authorList>
            <person name="Li Z."/>
            <person name="Zhang M."/>
        </authorList>
    </citation>
    <scope>NUCLEOTIDE SEQUENCE</scope>
    <source>
        <strain evidence="7">PHS-Z3</strain>
    </source>
</reference>
<dbReference type="Proteomes" id="UP001057877">
    <property type="component" value="Chromosome"/>
</dbReference>
<dbReference type="InterPro" id="IPR036291">
    <property type="entry name" value="NAD(P)-bd_dom_sf"/>
</dbReference>
<keyword evidence="2 4" id="KW-0560">Oxidoreductase</keyword>
<sequence>MKIVYLNTNYEDSHIEEKHIHAAGMQLHVHNGLKPSEFAPAVEDADALVVALEKVDRNLLDGMPKLRVIGRMGVGIDSVDIEAASKRGIPVINVPDYCIEEVALQAVSMILAAHRKLVPAQTIVKDGRWDNNELKPIQALSGLTLGLIGMGRIGNKVIEYMRAFGLRIAVSDPFLRADQVPTGVELLSFEELLKEADILSIHCPLTPETKHIINRDTLALMKKQPIIVNVSRGGMINEQDLAEGLDNGQIRYAALDVLNQEPPDIGHPLIHHPKALITNHIAWYSVEAEIRLREMSVTRVIDYLEGRPVPTIVNAKGLEALK</sequence>
<dbReference type="PANTHER" id="PTHR43761">
    <property type="entry name" value="D-ISOMER SPECIFIC 2-HYDROXYACID DEHYDROGENASE FAMILY PROTEIN (AFU_ORTHOLOGUE AFUA_1G13630)"/>
    <property type="match status" value="1"/>
</dbReference>
<evidence type="ECO:0000259" key="5">
    <source>
        <dbReference type="Pfam" id="PF00389"/>
    </source>
</evidence>
<evidence type="ECO:0000256" key="3">
    <source>
        <dbReference type="ARBA" id="ARBA00023027"/>
    </source>
</evidence>
<dbReference type="InterPro" id="IPR006140">
    <property type="entry name" value="D-isomer_DH_NAD-bd"/>
</dbReference>
<evidence type="ECO:0000256" key="2">
    <source>
        <dbReference type="ARBA" id="ARBA00023002"/>
    </source>
</evidence>
<keyword evidence="8" id="KW-1185">Reference proteome</keyword>